<dbReference type="Gene3D" id="3.30.1330.40">
    <property type="entry name" value="RutC-like"/>
    <property type="match status" value="1"/>
</dbReference>
<dbReference type="SUPFAM" id="SSF55298">
    <property type="entry name" value="YjgF-like"/>
    <property type="match status" value="1"/>
</dbReference>
<organism evidence="2 3">
    <name type="scientific">Chaetoceros tenuissimus</name>
    <dbReference type="NCBI Taxonomy" id="426638"/>
    <lineage>
        <taxon>Eukaryota</taxon>
        <taxon>Sar</taxon>
        <taxon>Stramenopiles</taxon>
        <taxon>Ochrophyta</taxon>
        <taxon>Bacillariophyta</taxon>
        <taxon>Coscinodiscophyceae</taxon>
        <taxon>Chaetocerotophycidae</taxon>
        <taxon>Chaetocerotales</taxon>
        <taxon>Chaetocerotaceae</taxon>
        <taxon>Chaetoceros</taxon>
    </lineage>
</organism>
<dbReference type="InterPro" id="IPR035959">
    <property type="entry name" value="RutC-like_sf"/>
</dbReference>
<dbReference type="CDD" id="cd06150">
    <property type="entry name" value="YjgF_YER057c_UK114_like_2"/>
    <property type="match status" value="1"/>
</dbReference>
<dbReference type="InterPro" id="IPR035709">
    <property type="entry name" value="YoaB-like"/>
</dbReference>
<keyword evidence="1" id="KW-0812">Transmembrane</keyword>
<keyword evidence="1" id="KW-1133">Transmembrane helix</keyword>
<name>A0AAD3HA91_9STRA</name>
<comment type="caution">
    <text evidence="2">The sequence shown here is derived from an EMBL/GenBank/DDBJ whole genome shotgun (WGS) entry which is preliminary data.</text>
</comment>
<dbReference type="PANTHER" id="PTHR47328">
    <property type="match status" value="1"/>
</dbReference>
<keyword evidence="1" id="KW-0472">Membrane</keyword>
<dbReference type="EMBL" id="BLLK01000051">
    <property type="protein sequence ID" value="GFH56150.1"/>
    <property type="molecule type" value="Genomic_DNA"/>
</dbReference>
<evidence type="ECO:0000313" key="2">
    <source>
        <dbReference type="EMBL" id="GFH56150.1"/>
    </source>
</evidence>
<evidence type="ECO:0000313" key="3">
    <source>
        <dbReference type="Proteomes" id="UP001054902"/>
    </source>
</evidence>
<dbReference type="Pfam" id="PF01042">
    <property type="entry name" value="Ribonuc_L-PSP"/>
    <property type="match status" value="1"/>
</dbReference>
<dbReference type="PANTHER" id="PTHR47328:SF1">
    <property type="entry name" value="RUTC FAMILY PROTEIN YOAB"/>
    <property type="match status" value="1"/>
</dbReference>
<sequence length="158" mass="17706">MPCKHSCASMALQLFAGGLVTGVAISTLLLKKLKDETSSSSEPKRAPGIKAWRMSKWIKHDGILRTQGLCGDFSKPSSTEQQTKEALEKLDNILKECGLERKNLLSVTIFLKDIEKDFDEMNKVYDAWVDPKGLPTRLCVQAWMGPNVQVEIRAEAYY</sequence>
<dbReference type="AlphaFoldDB" id="A0AAD3HA91"/>
<dbReference type="Proteomes" id="UP001054902">
    <property type="component" value="Unassembled WGS sequence"/>
</dbReference>
<proteinExistence type="predicted"/>
<reference evidence="2 3" key="1">
    <citation type="journal article" date="2021" name="Sci. Rep.">
        <title>The genome of the diatom Chaetoceros tenuissimus carries an ancient integrated fragment of an extant virus.</title>
        <authorList>
            <person name="Hongo Y."/>
            <person name="Kimura K."/>
            <person name="Takaki Y."/>
            <person name="Yoshida Y."/>
            <person name="Baba S."/>
            <person name="Kobayashi G."/>
            <person name="Nagasaki K."/>
            <person name="Hano T."/>
            <person name="Tomaru Y."/>
        </authorList>
    </citation>
    <scope>NUCLEOTIDE SEQUENCE [LARGE SCALE GENOMIC DNA]</scope>
    <source>
        <strain evidence="2 3">NIES-3715</strain>
    </source>
</reference>
<protein>
    <submittedName>
        <fullName evidence="2">RidA family protein</fullName>
    </submittedName>
</protein>
<gene>
    <name evidence="2" type="ORF">CTEN210_12626</name>
</gene>
<evidence type="ECO:0000256" key="1">
    <source>
        <dbReference type="SAM" id="Phobius"/>
    </source>
</evidence>
<keyword evidence="3" id="KW-1185">Reference proteome</keyword>
<accession>A0AAD3HA91</accession>
<dbReference type="InterPro" id="IPR006175">
    <property type="entry name" value="YjgF/YER057c/UK114"/>
</dbReference>
<feature type="transmembrane region" description="Helical" evidence="1">
    <location>
        <begin position="12"/>
        <end position="30"/>
    </location>
</feature>